<dbReference type="Proteomes" id="UP000319986">
    <property type="component" value="Unassembled WGS sequence"/>
</dbReference>
<sequence>MSHPLTPLYTTVISLPAAPGVSTYREALRGIEGYRVTDDGTVHLGSQLRYALLGSSAGSTQPTPVSVRFSTVDAGTVTATVTPRYTSPFVLPTWTSRNHQLRTAVRVQDPLAAPSPSAPTATTRMDATRAELLKGWASALVVGLATALVVLCLIMGLVTQWDVGFIVLFLCFMVVATAVSAWFSVRAQRPVKDPTAVPLPH</sequence>
<organism evidence="2 3">
    <name type="scientific">Corynebacterium variabile</name>
    <dbReference type="NCBI Taxonomy" id="1727"/>
    <lineage>
        <taxon>Bacteria</taxon>
        <taxon>Bacillati</taxon>
        <taxon>Actinomycetota</taxon>
        <taxon>Actinomycetes</taxon>
        <taxon>Mycobacteriales</taxon>
        <taxon>Corynebacteriaceae</taxon>
        <taxon>Corynebacterium</taxon>
    </lineage>
</organism>
<dbReference type="AlphaFoldDB" id="A0A4Y4C2D2"/>
<dbReference type="RefSeq" id="WP_141328484.1">
    <property type="nucleotide sequence ID" value="NZ_BJNT01000004.1"/>
</dbReference>
<proteinExistence type="predicted"/>
<evidence type="ECO:0000256" key="1">
    <source>
        <dbReference type="SAM" id="Phobius"/>
    </source>
</evidence>
<evidence type="ECO:0000313" key="3">
    <source>
        <dbReference type="Proteomes" id="UP000319986"/>
    </source>
</evidence>
<comment type="caution">
    <text evidence="2">The sequence shown here is derived from an EMBL/GenBank/DDBJ whole genome shotgun (WGS) entry which is preliminary data.</text>
</comment>
<gene>
    <name evidence="2" type="ORF">CVA01_06040</name>
</gene>
<keyword evidence="1" id="KW-0812">Transmembrane</keyword>
<dbReference type="EMBL" id="BJNT01000004">
    <property type="protein sequence ID" value="GEC85290.1"/>
    <property type="molecule type" value="Genomic_DNA"/>
</dbReference>
<evidence type="ECO:0000313" key="2">
    <source>
        <dbReference type="EMBL" id="GEC85290.1"/>
    </source>
</evidence>
<keyword evidence="1" id="KW-0472">Membrane</keyword>
<feature type="transmembrane region" description="Helical" evidence="1">
    <location>
        <begin position="135"/>
        <end position="157"/>
    </location>
</feature>
<accession>A0A4Y4C2D2</accession>
<dbReference type="GeneID" id="82886765"/>
<reference evidence="2 3" key="1">
    <citation type="submission" date="2019-06" db="EMBL/GenBank/DDBJ databases">
        <title>Whole genome shotgun sequence of Corynebacterium variabile NBRC 15286.</title>
        <authorList>
            <person name="Hosoyama A."/>
            <person name="Uohara A."/>
            <person name="Ohji S."/>
            <person name="Ichikawa N."/>
        </authorList>
    </citation>
    <scope>NUCLEOTIDE SEQUENCE [LARGE SCALE GENOMIC DNA]</scope>
    <source>
        <strain evidence="2 3">NBRC 15286</strain>
    </source>
</reference>
<name>A0A4Y4C2D2_9CORY</name>
<protein>
    <submittedName>
        <fullName evidence="2">Uncharacterized protein</fullName>
    </submittedName>
</protein>
<keyword evidence="1" id="KW-1133">Transmembrane helix</keyword>
<feature type="transmembrane region" description="Helical" evidence="1">
    <location>
        <begin position="163"/>
        <end position="185"/>
    </location>
</feature>